<dbReference type="Gene3D" id="3.90.180.10">
    <property type="entry name" value="Medium-chain alcohol dehydrogenases, catalytic domain"/>
    <property type="match status" value="1"/>
</dbReference>
<gene>
    <name evidence="2" type="ORF">GQ602_003826</name>
</gene>
<dbReference type="Proteomes" id="UP000562929">
    <property type="component" value="Unassembled WGS sequence"/>
</dbReference>
<dbReference type="GO" id="GO:0016491">
    <property type="term" value="F:oxidoreductase activity"/>
    <property type="evidence" value="ECO:0007669"/>
    <property type="project" value="InterPro"/>
</dbReference>
<reference evidence="2 3" key="1">
    <citation type="journal article" date="2020" name="G3 (Bethesda)">
        <title>Genetic Underpinnings of Host Manipulation by Ophiocordyceps as Revealed by Comparative Transcriptomics.</title>
        <authorList>
            <person name="Will I."/>
            <person name="Das B."/>
            <person name="Trinh T."/>
            <person name="Brachmann A."/>
            <person name="Ohm R.A."/>
            <person name="de Bekker C."/>
        </authorList>
    </citation>
    <scope>NUCLEOTIDE SEQUENCE [LARGE SCALE GENOMIC DNA]</scope>
    <source>
        <strain evidence="2 3">EC05</strain>
    </source>
</reference>
<evidence type="ECO:0000313" key="2">
    <source>
        <dbReference type="EMBL" id="KAF4587133.1"/>
    </source>
</evidence>
<organism evidence="2 3">
    <name type="scientific">Ophiocordyceps camponoti-floridani</name>
    <dbReference type="NCBI Taxonomy" id="2030778"/>
    <lineage>
        <taxon>Eukaryota</taxon>
        <taxon>Fungi</taxon>
        <taxon>Dikarya</taxon>
        <taxon>Ascomycota</taxon>
        <taxon>Pezizomycotina</taxon>
        <taxon>Sordariomycetes</taxon>
        <taxon>Hypocreomycetidae</taxon>
        <taxon>Hypocreales</taxon>
        <taxon>Ophiocordycipitaceae</taxon>
        <taxon>Ophiocordyceps</taxon>
    </lineage>
</organism>
<sequence length="234" mass="24024">MQALLLTRPNPSNPPTLTLTRCPKPVPPAGHILVRVYASAVQPSDKFNAKAGFASTTFPRIPGRDFSGVVASGPDEGVAVFGTSGPDLGFTADGAHAEFVVVAEDAVARKPVGLSHERAACLGVPLTTAWLAIEAAGVGSGDQVAVLGARGAVGEPVCALLRRRQCRILAAIRGPGADIDTVSDPGLTTVRKKTDSEKGVAAVIDTVGDPGLTRAAVEEALAHKGRLVLLTTRK</sequence>
<dbReference type="SMART" id="SM00829">
    <property type="entry name" value="PKS_ER"/>
    <property type="match status" value="1"/>
</dbReference>
<dbReference type="InterPro" id="IPR011032">
    <property type="entry name" value="GroES-like_sf"/>
</dbReference>
<dbReference type="SUPFAM" id="SSF51735">
    <property type="entry name" value="NAD(P)-binding Rossmann-fold domains"/>
    <property type="match status" value="1"/>
</dbReference>
<keyword evidence="3" id="KW-1185">Reference proteome</keyword>
<dbReference type="InterPro" id="IPR052585">
    <property type="entry name" value="Lipid_raft_assoc_Zn_ADH"/>
</dbReference>
<dbReference type="OrthoDB" id="4925783at2759"/>
<dbReference type="SUPFAM" id="SSF50129">
    <property type="entry name" value="GroES-like"/>
    <property type="match status" value="1"/>
</dbReference>
<evidence type="ECO:0000259" key="1">
    <source>
        <dbReference type="SMART" id="SM00829"/>
    </source>
</evidence>
<feature type="domain" description="Enoyl reductase (ER)" evidence="1">
    <location>
        <begin position="12"/>
        <end position="229"/>
    </location>
</feature>
<dbReference type="EMBL" id="JAACLJ010000004">
    <property type="protein sequence ID" value="KAF4587133.1"/>
    <property type="molecule type" value="Genomic_DNA"/>
</dbReference>
<dbReference type="InterPro" id="IPR013154">
    <property type="entry name" value="ADH-like_N"/>
</dbReference>
<dbReference type="Pfam" id="PF08240">
    <property type="entry name" value="ADH_N"/>
    <property type="match status" value="1"/>
</dbReference>
<dbReference type="AlphaFoldDB" id="A0A8H4Q5Q3"/>
<proteinExistence type="predicted"/>
<dbReference type="InterPro" id="IPR036291">
    <property type="entry name" value="NAD(P)-bd_dom_sf"/>
</dbReference>
<dbReference type="PANTHER" id="PTHR43482:SF1">
    <property type="entry name" value="PROTEIN AST1-RELATED"/>
    <property type="match status" value="1"/>
</dbReference>
<dbReference type="PANTHER" id="PTHR43482">
    <property type="entry name" value="PROTEIN AST1-RELATED"/>
    <property type="match status" value="1"/>
</dbReference>
<evidence type="ECO:0000313" key="3">
    <source>
        <dbReference type="Proteomes" id="UP000562929"/>
    </source>
</evidence>
<name>A0A8H4Q5Q3_9HYPO</name>
<comment type="caution">
    <text evidence="2">The sequence shown here is derived from an EMBL/GenBank/DDBJ whole genome shotgun (WGS) entry which is preliminary data.</text>
</comment>
<dbReference type="Gene3D" id="3.40.50.720">
    <property type="entry name" value="NAD(P)-binding Rossmann-like Domain"/>
    <property type="match status" value="1"/>
</dbReference>
<protein>
    <submittedName>
        <fullName evidence="2">GroES-like protein</fullName>
    </submittedName>
</protein>
<dbReference type="InterPro" id="IPR020843">
    <property type="entry name" value="ER"/>
</dbReference>
<accession>A0A8H4Q5Q3</accession>